<dbReference type="EMBL" id="BSUZ01000001">
    <property type="protein sequence ID" value="GMA87704.1"/>
    <property type="molecule type" value="Genomic_DNA"/>
</dbReference>
<reference evidence="4" key="1">
    <citation type="journal article" date="2019" name="Int. J. Syst. Evol. Microbiol.">
        <title>The Global Catalogue of Microorganisms (GCM) 10K type strain sequencing project: providing services to taxonomists for standard genome sequencing and annotation.</title>
        <authorList>
            <consortium name="The Broad Institute Genomics Platform"/>
            <consortium name="The Broad Institute Genome Sequencing Center for Infectious Disease"/>
            <person name="Wu L."/>
            <person name="Ma J."/>
        </authorList>
    </citation>
    <scope>NUCLEOTIDE SEQUENCE [LARGE SCALE GENOMIC DNA]</scope>
    <source>
        <strain evidence="4">NBRC 108730</strain>
    </source>
</reference>
<comment type="caution">
    <text evidence="3">The sequence shown here is derived from an EMBL/GenBank/DDBJ whole genome shotgun (WGS) entry which is preliminary data.</text>
</comment>
<dbReference type="Proteomes" id="UP001157017">
    <property type="component" value="Unassembled WGS sequence"/>
</dbReference>
<accession>A0ABQ6JIN8</accession>
<evidence type="ECO:0000313" key="3">
    <source>
        <dbReference type="EMBL" id="GMA87704.1"/>
    </source>
</evidence>
<feature type="transmembrane region" description="Helical" evidence="2">
    <location>
        <begin position="81"/>
        <end position="102"/>
    </location>
</feature>
<keyword evidence="2" id="KW-0472">Membrane</keyword>
<sequence>MLTLLQQHKVQSATLVEGDQRIDVVLKKGETFSGDGVRDATRLRAFYVTPRGPEVVDAVNEEARTNNLPGGFTDQVPQQSVLLTLLGAFLPILLLLGVFWFLMSQAQGGGSRVMSFGKSRAKMVSKEAPKTTFADVAGADEAVEEPAGDQGVPRRAGQVPGGRREDPQGRAALRPARHRQDPAGPCGRG</sequence>
<organism evidence="3 4">
    <name type="scientific">Angustibacter aerolatus</name>
    <dbReference type="NCBI Taxonomy" id="1162965"/>
    <lineage>
        <taxon>Bacteria</taxon>
        <taxon>Bacillati</taxon>
        <taxon>Actinomycetota</taxon>
        <taxon>Actinomycetes</taxon>
        <taxon>Kineosporiales</taxon>
        <taxon>Kineosporiaceae</taxon>
    </lineage>
</organism>
<keyword evidence="4" id="KW-1185">Reference proteome</keyword>
<evidence type="ECO:0000256" key="1">
    <source>
        <dbReference type="SAM" id="MobiDB-lite"/>
    </source>
</evidence>
<evidence type="ECO:0008006" key="5">
    <source>
        <dbReference type="Google" id="ProtNLM"/>
    </source>
</evidence>
<evidence type="ECO:0000313" key="4">
    <source>
        <dbReference type="Proteomes" id="UP001157017"/>
    </source>
</evidence>
<name>A0ABQ6JIN8_9ACTN</name>
<gene>
    <name evidence="3" type="ORF">GCM10025868_29540</name>
</gene>
<protein>
    <recommendedName>
        <fullName evidence="5">Peptidase M41 FtsH extracellular domain-containing protein</fullName>
    </recommendedName>
</protein>
<evidence type="ECO:0000256" key="2">
    <source>
        <dbReference type="SAM" id="Phobius"/>
    </source>
</evidence>
<feature type="region of interest" description="Disordered" evidence="1">
    <location>
        <begin position="135"/>
        <end position="189"/>
    </location>
</feature>
<keyword evidence="2" id="KW-0812">Transmembrane</keyword>
<proteinExistence type="predicted"/>
<keyword evidence="2" id="KW-1133">Transmembrane helix</keyword>